<proteinExistence type="inferred from homology"/>
<evidence type="ECO:0000313" key="7">
    <source>
        <dbReference type="Proteomes" id="UP000287352"/>
    </source>
</evidence>
<dbReference type="HAMAP" id="MF_01609">
    <property type="entry name" value="Glu_cys_ligase_2"/>
    <property type="match status" value="1"/>
</dbReference>
<dbReference type="AlphaFoldDB" id="A0A401ZWN1"/>
<dbReference type="EMBL" id="BIFR01000001">
    <property type="protein sequence ID" value="GCE11190.1"/>
    <property type="molecule type" value="Genomic_DNA"/>
</dbReference>
<keyword evidence="3 5" id="KW-0067">ATP-binding</keyword>
<dbReference type="PANTHER" id="PTHR36510">
    <property type="entry name" value="GLUTAMATE--CYSTEINE LIGASE 2-RELATED"/>
    <property type="match status" value="1"/>
</dbReference>
<dbReference type="InterPro" id="IPR014746">
    <property type="entry name" value="Gln_synth/guanido_kin_cat_dom"/>
</dbReference>
<dbReference type="OrthoDB" id="9769628at2"/>
<keyword evidence="2 5" id="KW-0547">Nucleotide-binding</keyword>
<comment type="similarity">
    <text evidence="5">Belongs to the glutamate--cysteine ligase type 2 family. YbdK subfamily.</text>
</comment>
<evidence type="ECO:0000256" key="5">
    <source>
        <dbReference type="HAMAP-Rule" id="MF_01609"/>
    </source>
</evidence>
<keyword evidence="1 5" id="KW-0436">Ligase</keyword>
<reference evidence="7" key="1">
    <citation type="submission" date="2018-12" db="EMBL/GenBank/DDBJ databases">
        <title>Tengunoibacter tsumagoiensis gen. nov., sp. nov., Dictyobacter kobayashii sp. nov., D. alpinus sp. nov., and D. joshuensis sp. nov. and description of Dictyobacteraceae fam. nov. within the order Ktedonobacterales isolated from Tengu-no-mugimeshi.</title>
        <authorList>
            <person name="Wang C.M."/>
            <person name="Zheng Y."/>
            <person name="Sakai Y."/>
            <person name="Toyoda A."/>
            <person name="Minakuchi Y."/>
            <person name="Abe K."/>
            <person name="Yokota A."/>
            <person name="Yabe S."/>
        </authorList>
    </citation>
    <scope>NUCLEOTIDE SEQUENCE [LARGE SCALE GENOMIC DNA]</scope>
    <source>
        <strain evidence="7">Uno3</strain>
    </source>
</reference>
<evidence type="ECO:0000256" key="4">
    <source>
        <dbReference type="ARBA" id="ARBA00048819"/>
    </source>
</evidence>
<organism evidence="6 7">
    <name type="scientific">Tengunoibacter tsumagoiensis</name>
    <dbReference type="NCBI Taxonomy" id="2014871"/>
    <lineage>
        <taxon>Bacteria</taxon>
        <taxon>Bacillati</taxon>
        <taxon>Chloroflexota</taxon>
        <taxon>Ktedonobacteria</taxon>
        <taxon>Ktedonobacterales</taxon>
        <taxon>Dictyobacteraceae</taxon>
        <taxon>Tengunoibacter</taxon>
    </lineage>
</organism>
<evidence type="ECO:0000256" key="2">
    <source>
        <dbReference type="ARBA" id="ARBA00022741"/>
    </source>
</evidence>
<sequence>MLSRFTLGIEEEFQMVDKQTGQLASQVHTIIEQGLPFFGEQIKPEMLQSMVEIITNVCPNITALRLDLQQKTQKLAQLVDAQGLALISAGTHPLAHWRDQKRSRHIRYEELDEEFQDVGRSILICGLHVHVGIDRHELAVPLMNQLRTWLPHLLALSSNSPFWIGHHTGIKSYRAVVWKRFPRSGIPNPFSSTLEYDRYVQNLVQTGCIDNAKKIWWDIRPHPFYNTIEFRVCDMPATIEDAIAIAALCQALVAKLTWLYEKNITTYVLSDHYIEENKWRAARYGLDAEVVDFIQGRRLSMRDAIHEVLDFVEDVVDELNIRREMSYLRALLVSSQGTGADRQLAIYQETQDLSAVITYLTHRTMEGLLFEQAS</sequence>
<dbReference type="Proteomes" id="UP000287352">
    <property type="component" value="Unassembled WGS sequence"/>
</dbReference>
<dbReference type="RefSeq" id="WP_126578889.1">
    <property type="nucleotide sequence ID" value="NZ_BIFR01000001.1"/>
</dbReference>
<dbReference type="PANTHER" id="PTHR36510:SF1">
    <property type="entry name" value="GLUTAMATE--CYSTEINE LIGASE 2-RELATED"/>
    <property type="match status" value="1"/>
</dbReference>
<dbReference type="GO" id="GO:0042398">
    <property type="term" value="P:modified amino acid biosynthetic process"/>
    <property type="evidence" value="ECO:0007669"/>
    <property type="project" value="InterPro"/>
</dbReference>
<dbReference type="InterPro" id="IPR011793">
    <property type="entry name" value="YbdK"/>
</dbReference>
<evidence type="ECO:0000256" key="3">
    <source>
        <dbReference type="ARBA" id="ARBA00022840"/>
    </source>
</evidence>
<dbReference type="NCBIfam" id="NF010039">
    <property type="entry name" value="PRK13515.1"/>
    <property type="match status" value="1"/>
</dbReference>
<accession>A0A401ZWN1</accession>
<comment type="function">
    <text evidence="5">ATP-dependent carboxylate-amine ligase which exhibits weak glutamate--cysteine ligase activity.</text>
</comment>
<protein>
    <recommendedName>
        <fullName evidence="5">Putative glutamate--cysteine ligase 2</fullName>
        <ecNumber evidence="5">6.3.2.2</ecNumber>
    </recommendedName>
    <alternativeName>
        <fullName evidence="5">Gamma-glutamylcysteine synthetase 2</fullName>
        <shortName evidence="5">GCS 2</shortName>
        <shortName evidence="5">Gamma-GCS 2</shortName>
    </alternativeName>
</protein>
<evidence type="ECO:0000256" key="1">
    <source>
        <dbReference type="ARBA" id="ARBA00022598"/>
    </source>
</evidence>
<dbReference type="SUPFAM" id="SSF55931">
    <property type="entry name" value="Glutamine synthetase/guanido kinase"/>
    <property type="match status" value="1"/>
</dbReference>
<dbReference type="Pfam" id="PF04107">
    <property type="entry name" value="GCS2"/>
    <property type="match status" value="1"/>
</dbReference>
<gene>
    <name evidence="6" type="ORF">KTT_10490</name>
</gene>
<dbReference type="GO" id="GO:0004357">
    <property type="term" value="F:glutamate-cysteine ligase activity"/>
    <property type="evidence" value="ECO:0007669"/>
    <property type="project" value="UniProtKB-EC"/>
</dbReference>
<dbReference type="Gene3D" id="3.30.590.20">
    <property type="match status" value="1"/>
</dbReference>
<dbReference type="InterPro" id="IPR050141">
    <property type="entry name" value="GCL_type2/YbdK_subfam"/>
</dbReference>
<keyword evidence="7" id="KW-1185">Reference proteome</keyword>
<name>A0A401ZWN1_9CHLR</name>
<comment type="catalytic activity">
    <reaction evidence="4 5">
        <text>L-cysteine + L-glutamate + ATP = gamma-L-glutamyl-L-cysteine + ADP + phosphate + H(+)</text>
        <dbReference type="Rhea" id="RHEA:13285"/>
        <dbReference type="ChEBI" id="CHEBI:15378"/>
        <dbReference type="ChEBI" id="CHEBI:29985"/>
        <dbReference type="ChEBI" id="CHEBI:30616"/>
        <dbReference type="ChEBI" id="CHEBI:35235"/>
        <dbReference type="ChEBI" id="CHEBI:43474"/>
        <dbReference type="ChEBI" id="CHEBI:58173"/>
        <dbReference type="ChEBI" id="CHEBI:456216"/>
        <dbReference type="EC" id="6.3.2.2"/>
    </reaction>
</comment>
<dbReference type="EC" id="6.3.2.2" evidence="5"/>
<dbReference type="InterPro" id="IPR006336">
    <property type="entry name" value="GCS2"/>
</dbReference>
<evidence type="ECO:0000313" key="6">
    <source>
        <dbReference type="EMBL" id="GCE11190.1"/>
    </source>
</evidence>
<comment type="caution">
    <text evidence="6">The sequence shown here is derived from an EMBL/GenBank/DDBJ whole genome shotgun (WGS) entry which is preliminary data.</text>
</comment>
<dbReference type="GO" id="GO:0005524">
    <property type="term" value="F:ATP binding"/>
    <property type="evidence" value="ECO:0007669"/>
    <property type="project" value="UniProtKB-KW"/>
</dbReference>
<dbReference type="NCBIfam" id="TIGR02050">
    <property type="entry name" value="gshA_cyan_rel"/>
    <property type="match status" value="1"/>
</dbReference>